<dbReference type="PROSITE" id="PS50042">
    <property type="entry name" value="CNMP_BINDING_3"/>
    <property type="match status" value="1"/>
</dbReference>
<sequence>MTGDTGFLAGLTPGHRGQLLALSRNASFPADRRMFEEGEDAVTFWIVGRGSVALDIHVSGRPAPVVETLGPGDLLGWSWLFPPYQWHLGARTLSPVDVHAFEVAEVRSYCESDPAFGYDLARAVAAVIGERLRATRIRLLDLYGPPPGGGR</sequence>
<organism evidence="2 3">
    <name type="scientific">Streptomyces cheonanensis</name>
    <dbReference type="NCBI Taxonomy" id="312720"/>
    <lineage>
        <taxon>Bacteria</taxon>
        <taxon>Bacillati</taxon>
        <taxon>Actinomycetota</taxon>
        <taxon>Actinomycetes</taxon>
        <taxon>Kitasatosporales</taxon>
        <taxon>Streptomycetaceae</taxon>
        <taxon>Streptomyces</taxon>
    </lineage>
</organism>
<keyword evidence="3" id="KW-1185">Reference proteome</keyword>
<dbReference type="InterPro" id="IPR018490">
    <property type="entry name" value="cNMP-bd_dom_sf"/>
</dbReference>
<dbReference type="RefSeq" id="WP_346069749.1">
    <property type="nucleotide sequence ID" value="NZ_BAAANQ010000002.1"/>
</dbReference>
<dbReference type="Proteomes" id="UP001403094">
    <property type="component" value="Unassembled WGS sequence"/>
</dbReference>
<reference evidence="3" key="1">
    <citation type="journal article" date="2019" name="Int. J. Syst. Evol. Microbiol.">
        <title>The Global Catalogue of Microorganisms (GCM) 10K type strain sequencing project: providing services to taxonomists for standard genome sequencing and annotation.</title>
        <authorList>
            <consortium name="The Broad Institute Genomics Platform"/>
            <consortium name="The Broad Institute Genome Sequencing Center for Infectious Disease"/>
            <person name="Wu L."/>
            <person name="Ma J."/>
        </authorList>
    </citation>
    <scope>NUCLEOTIDE SEQUENCE [LARGE SCALE GENOMIC DNA]</scope>
    <source>
        <strain evidence="3">JCM 14549</strain>
    </source>
</reference>
<evidence type="ECO:0000259" key="1">
    <source>
        <dbReference type="PROSITE" id="PS50042"/>
    </source>
</evidence>
<dbReference type="Gene3D" id="2.60.120.10">
    <property type="entry name" value="Jelly Rolls"/>
    <property type="match status" value="1"/>
</dbReference>
<accession>A0ABP5GID5</accession>
<dbReference type="InterPro" id="IPR014710">
    <property type="entry name" value="RmlC-like_jellyroll"/>
</dbReference>
<evidence type="ECO:0000313" key="2">
    <source>
        <dbReference type="EMBL" id="GAA2045153.1"/>
    </source>
</evidence>
<dbReference type="InterPro" id="IPR000595">
    <property type="entry name" value="cNMP-bd_dom"/>
</dbReference>
<proteinExistence type="predicted"/>
<comment type="caution">
    <text evidence="2">The sequence shown here is derived from an EMBL/GenBank/DDBJ whole genome shotgun (WGS) entry which is preliminary data.</text>
</comment>
<protein>
    <submittedName>
        <fullName evidence="2">Cyclic nucleotide-binding domain-containing protein</fullName>
    </submittedName>
</protein>
<evidence type="ECO:0000313" key="3">
    <source>
        <dbReference type="Proteomes" id="UP001403094"/>
    </source>
</evidence>
<feature type="domain" description="Cyclic nucleotide-binding" evidence="1">
    <location>
        <begin position="7"/>
        <end position="76"/>
    </location>
</feature>
<dbReference type="SUPFAM" id="SSF51206">
    <property type="entry name" value="cAMP-binding domain-like"/>
    <property type="match status" value="1"/>
</dbReference>
<name>A0ABP5GID5_9ACTN</name>
<gene>
    <name evidence="2" type="ORF">GCM10009757_11440</name>
</gene>
<dbReference type="CDD" id="cd00038">
    <property type="entry name" value="CAP_ED"/>
    <property type="match status" value="1"/>
</dbReference>
<dbReference type="Pfam" id="PF00027">
    <property type="entry name" value="cNMP_binding"/>
    <property type="match status" value="1"/>
</dbReference>
<dbReference type="EMBL" id="BAAANQ010000002">
    <property type="protein sequence ID" value="GAA2045153.1"/>
    <property type="molecule type" value="Genomic_DNA"/>
</dbReference>